<dbReference type="Gene3D" id="3.30.420.100">
    <property type="match status" value="1"/>
</dbReference>
<reference evidence="8 9" key="1">
    <citation type="submission" date="2014-03" db="EMBL/GenBank/DDBJ databases">
        <title>Genome sequence of Mycoplasma ovipneumoniae strain 14811.</title>
        <authorList>
            <person name="Sirand-Pugnet P."/>
            <person name="Breton M."/>
            <person name="Dordet-Frisoni E."/>
            <person name="Baranowski E."/>
            <person name="Barre A."/>
            <person name="Couture C."/>
            <person name="Dupuy V."/>
            <person name="Gaurivaud P."/>
            <person name="Jacob D."/>
            <person name="Lemaitre C."/>
            <person name="Manso-Silvan L."/>
            <person name="Nikolski M."/>
            <person name="Nouvel L.-X."/>
            <person name="Poumarat F."/>
            <person name="Tardy F."/>
            <person name="Thebault P."/>
            <person name="Theil S."/>
            <person name="Citti C."/>
            <person name="Thiaucourt F."/>
            <person name="Blanchard A."/>
        </authorList>
    </citation>
    <scope>NUCLEOTIDE SEQUENCE [LARGE SCALE GENOMIC DNA]</scope>
    <source>
        <strain evidence="8 9">14811</strain>
    </source>
</reference>
<dbReference type="RefSeq" id="WP_044284050.1">
    <property type="nucleotide sequence ID" value="NZ_JFAD01000013.1"/>
</dbReference>
<evidence type="ECO:0000313" key="8">
    <source>
        <dbReference type="EMBL" id="EXU61247.1"/>
    </source>
</evidence>
<comment type="subunit">
    <text evidence="7">Part of the 50S ribosomal subunit; part of the 5S rRNA/L5/L18/L25 subcomplex. Contacts the 5S and 23S rRNAs.</text>
</comment>
<dbReference type="GO" id="GO:1990904">
    <property type="term" value="C:ribonucleoprotein complex"/>
    <property type="evidence" value="ECO:0007669"/>
    <property type="project" value="UniProtKB-KW"/>
</dbReference>
<dbReference type="InterPro" id="IPR057268">
    <property type="entry name" value="Ribosomal_L18"/>
</dbReference>
<dbReference type="GO" id="GO:0005737">
    <property type="term" value="C:cytoplasm"/>
    <property type="evidence" value="ECO:0007669"/>
    <property type="project" value="UniProtKB-ARBA"/>
</dbReference>
<dbReference type="AlphaFoldDB" id="A0A014NQV2"/>
<evidence type="ECO:0000256" key="5">
    <source>
        <dbReference type="ARBA" id="ARBA00023274"/>
    </source>
</evidence>
<comment type="caution">
    <text evidence="8">The sequence shown here is derived from an EMBL/GenBank/DDBJ whole genome shotgun (WGS) entry which is preliminary data.</text>
</comment>
<name>A0A014NQV2_9BACT</name>
<evidence type="ECO:0000256" key="6">
    <source>
        <dbReference type="ARBA" id="ARBA00035197"/>
    </source>
</evidence>
<comment type="function">
    <text evidence="7">This is one of the proteins that bind and probably mediate the attachment of the 5S RNA into the large ribosomal subunit, where it forms part of the central protuberance.</text>
</comment>
<dbReference type="CDD" id="cd00432">
    <property type="entry name" value="Ribosomal_L18_L5e"/>
    <property type="match status" value="1"/>
</dbReference>
<organism evidence="8 9">
    <name type="scientific">Mesomycoplasma ovipneumoniae 14811</name>
    <dbReference type="NCBI Taxonomy" id="1188239"/>
    <lineage>
        <taxon>Bacteria</taxon>
        <taxon>Bacillati</taxon>
        <taxon>Mycoplasmatota</taxon>
        <taxon>Mycoplasmoidales</taxon>
        <taxon>Metamycoplasmataceae</taxon>
        <taxon>Mesomycoplasma</taxon>
    </lineage>
</organism>
<proteinExistence type="inferred from homology"/>
<dbReference type="GO" id="GO:0005840">
    <property type="term" value="C:ribosome"/>
    <property type="evidence" value="ECO:0007669"/>
    <property type="project" value="UniProtKB-KW"/>
</dbReference>
<keyword evidence="2 7" id="KW-0699">rRNA-binding</keyword>
<dbReference type="PANTHER" id="PTHR12899">
    <property type="entry name" value="39S RIBOSOMAL PROTEIN L18, MITOCHONDRIAL"/>
    <property type="match status" value="1"/>
</dbReference>
<dbReference type="GO" id="GO:0006412">
    <property type="term" value="P:translation"/>
    <property type="evidence" value="ECO:0007669"/>
    <property type="project" value="UniProtKB-UniRule"/>
</dbReference>
<dbReference type="HAMAP" id="MF_01337_B">
    <property type="entry name" value="Ribosomal_uL18_B"/>
    <property type="match status" value="1"/>
</dbReference>
<keyword evidence="3 7" id="KW-0694">RNA-binding</keyword>
<evidence type="ECO:0000256" key="2">
    <source>
        <dbReference type="ARBA" id="ARBA00022730"/>
    </source>
</evidence>
<dbReference type="SUPFAM" id="SSF53137">
    <property type="entry name" value="Translational machinery components"/>
    <property type="match status" value="1"/>
</dbReference>
<gene>
    <name evidence="7 8" type="primary">rplR</name>
    <name evidence="8" type="ORF">MOVI_1970</name>
</gene>
<keyword evidence="5 7" id="KW-0687">Ribonucleoprotein</keyword>
<comment type="similarity">
    <text evidence="1 7">Belongs to the universal ribosomal protein uL18 family.</text>
</comment>
<sequence length="121" mass="14235">MQKSRNFHRKAKHVRILKKLSPSHQEQKKYRIGVYKSLRHFYAYIFDPWKNQVILSVSTLDKSDKYSGNIQAASNLAPELYAKLKELKLEENPFVFDRSGYLYHGRIKAFAESLRAQGVKF</sequence>
<dbReference type="NCBIfam" id="TIGR00060">
    <property type="entry name" value="L18_bact"/>
    <property type="match status" value="1"/>
</dbReference>
<dbReference type="eggNOG" id="COG0256">
    <property type="taxonomic scope" value="Bacteria"/>
</dbReference>
<dbReference type="STRING" id="1188239.MOVI_1970"/>
<dbReference type="InterPro" id="IPR004389">
    <property type="entry name" value="Ribosomal_uL18_bac-type"/>
</dbReference>
<dbReference type="GO" id="GO:0008097">
    <property type="term" value="F:5S rRNA binding"/>
    <property type="evidence" value="ECO:0007669"/>
    <property type="project" value="TreeGrafter"/>
</dbReference>
<dbReference type="InterPro" id="IPR005484">
    <property type="entry name" value="Ribosomal_uL18_bac/plant/anim"/>
</dbReference>
<evidence type="ECO:0000256" key="7">
    <source>
        <dbReference type="HAMAP-Rule" id="MF_01337"/>
    </source>
</evidence>
<evidence type="ECO:0000256" key="3">
    <source>
        <dbReference type="ARBA" id="ARBA00022884"/>
    </source>
</evidence>
<dbReference type="EMBL" id="JFAD01000013">
    <property type="protein sequence ID" value="EXU61247.1"/>
    <property type="molecule type" value="Genomic_DNA"/>
</dbReference>
<accession>A0A014NQV2</accession>
<evidence type="ECO:0000256" key="4">
    <source>
        <dbReference type="ARBA" id="ARBA00022980"/>
    </source>
</evidence>
<protein>
    <recommendedName>
        <fullName evidence="6 7">Large ribosomal subunit protein uL18</fullName>
    </recommendedName>
</protein>
<evidence type="ECO:0000313" key="9">
    <source>
        <dbReference type="Proteomes" id="UP000020977"/>
    </source>
</evidence>
<dbReference type="Pfam" id="PF00861">
    <property type="entry name" value="Ribosomal_L18p"/>
    <property type="match status" value="1"/>
</dbReference>
<evidence type="ECO:0000256" key="1">
    <source>
        <dbReference type="ARBA" id="ARBA00007116"/>
    </source>
</evidence>
<keyword evidence="4 7" id="KW-0689">Ribosomal protein</keyword>
<dbReference type="Proteomes" id="UP000020977">
    <property type="component" value="Unassembled WGS sequence"/>
</dbReference>
<dbReference type="PANTHER" id="PTHR12899:SF3">
    <property type="entry name" value="LARGE RIBOSOMAL SUBUNIT PROTEIN UL18M"/>
    <property type="match status" value="1"/>
</dbReference>
<dbReference type="GO" id="GO:0003735">
    <property type="term" value="F:structural constituent of ribosome"/>
    <property type="evidence" value="ECO:0007669"/>
    <property type="project" value="InterPro"/>
</dbReference>